<dbReference type="Pfam" id="PF04773">
    <property type="entry name" value="FecR"/>
    <property type="match status" value="1"/>
</dbReference>
<dbReference type="AlphaFoldDB" id="M5RNX5"/>
<evidence type="ECO:0000313" key="4">
    <source>
        <dbReference type="Proteomes" id="UP000011991"/>
    </source>
</evidence>
<evidence type="ECO:0000256" key="1">
    <source>
        <dbReference type="SAM" id="SignalP"/>
    </source>
</evidence>
<name>M5RNX5_9BACT</name>
<dbReference type="EMBL" id="ANOG01000288">
    <property type="protein sequence ID" value="EMI21000.1"/>
    <property type="molecule type" value="Genomic_DNA"/>
</dbReference>
<evidence type="ECO:0000313" key="3">
    <source>
        <dbReference type="EMBL" id="EMI21000.1"/>
    </source>
</evidence>
<feature type="chain" id="PRO_5004070822" evidence="1">
    <location>
        <begin position="20"/>
        <end position="574"/>
    </location>
</feature>
<proteinExistence type="predicted"/>
<organism evidence="3 4">
    <name type="scientific">Rhodopirellula maiorica SM1</name>
    <dbReference type="NCBI Taxonomy" id="1265738"/>
    <lineage>
        <taxon>Bacteria</taxon>
        <taxon>Pseudomonadati</taxon>
        <taxon>Planctomycetota</taxon>
        <taxon>Planctomycetia</taxon>
        <taxon>Pirellulales</taxon>
        <taxon>Pirellulaceae</taxon>
        <taxon>Novipirellula</taxon>
    </lineage>
</organism>
<keyword evidence="4" id="KW-1185">Reference proteome</keyword>
<reference evidence="3 4" key="1">
    <citation type="journal article" date="2013" name="Mar. Genomics">
        <title>Expression of sulfatases in Rhodopirellula baltica and the diversity of sulfatases in the genus Rhodopirellula.</title>
        <authorList>
            <person name="Wegner C.E."/>
            <person name="Richter-Heitmann T."/>
            <person name="Klindworth A."/>
            <person name="Klockow C."/>
            <person name="Richter M."/>
            <person name="Achstetter T."/>
            <person name="Glockner F.O."/>
            <person name="Harder J."/>
        </authorList>
    </citation>
    <scope>NUCLEOTIDE SEQUENCE [LARGE SCALE GENOMIC DNA]</scope>
    <source>
        <strain evidence="3 4">SM1</strain>
    </source>
</reference>
<dbReference type="Proteomes" id="UP000011991">
    <property type="component" value="Unassembled WGS sequence"/>
</dbReference>
<dbReference type="PATRIC" id="fig|1265738.3.peg.2077"/>
<feature type="signal peptide" evidence="1">
    <location>
        <begin position="1"/>
        <end position="19"/>
    </location>
</feature>
<sequence length="574" mass="61521">MISFAVFAVFACFASNLSAIGAEAEQWQGTVTLCTGHAKVQRGEQSLRVIRGGGLISGDTISTGENGKIAMIFTDGPVVTLDASTTIAIEQRSQHWFIDITQGEARLTHHGDTELTVVSGDLMLEMGRAIVQLKKQPDRGLFEVVDGTVVAQSQVQQAWMVTGGNTFAVDSSGAMRRVDSLGTAWQLKPFEIRLAAAIQTEPELQHPTPAVIGPVVKNEGNAEDSTLQPFEEEDEQIVQATPTIRRGGGPLLANESSSSSASFFGGSSSLSLGALAGGTGSFFSGGIFSDNVNFSSEFATVVTNDGPFSTGDPFPGYINFLTAETKVPFLGVALSSKEAADVFGTNTNKYFSIGTGTRPTQVVIDYVDQFATDTHGTSDNPKTIMIPGTEHFLIELDQFNVPDPAAPPGALGFKDINTNVDVTGPDPTTQLENGIFGVTPLIDTRAKLNGAATFVFGDFRVIRDGANGIAFAIRRSDQDRLIDPENTFDYDAVQPNTDVEFINQRDPDFSPNVDAKVPTSLNPVGTNFRDLDFMRRAALTTLVADQLQAYAKRTGQTRFVFQDRIIDISGYPGQ</sequence>
<keyword evidence="1" id="KW-0732">Signal</keyword>
<protein>
    <submittedName>
        <fullName evidence="3">Secreted protein</fullName>
    </submittedName>
</protein>
<accession>M5RNX5</accession>
<dbReference type="InterPro" id="IPR006860">
    <property type="entry name" value="FecR"/>
</dbReference>
<gene>
    <name evidence="3" type="ORF">RMSM_02070</name>
</gene>
<comment type="caution">
    <text evidence="3">The sequence shown here is derived from an EMBL/GenBank/DDBJ whole genome shotgun (WGS) entry which is preliminary data.</text>
</comment>
<feature type="domain" description="FecR protein" evidence="2">
    <location>
        <begin position="59"/>
        <end position="149"/>
    </location>
</feature>
<evidence type="ECO:0000259" key="2">
    <source>
        <dbReference type="Pfam" id="PF04773"/>
    </source>
</evidence>